<dbReference type="Proteomes" id="UP000887577">
    <property type="component" value="Unplaced"/>
</dbReference>
<dbReference type="Pfam" id="PF00656">
    <property type="entry name" value="Peptidase_C14"/>
    <property type="match status" value="1"/>
</dbReference>
<dbReference type="WBParaSite" id="PSU_v2.g20648.t1">
    <property type="protein sequence ID" value="PSU_v2.g20648.t1"/>
    <property type="gene ID" value="PSU_v2.g20648"/>
</dbReference>
<evidence type="ECO:0000313" key="3">
    <source>
        <dbReference type="WBParaSite" id="PSU_v2.g20648.t1"/>
    </source>
</evidence>
<name>A0A914YMN2_9BILA</name>
<organism evidence="2 3">
    <name type="scientific">Panagrolaimus superbus</name>
    <dbReference type="NCBI Taxonomy" id="310955"/>
    <lineage>
        <taxon>Eukaryota</taxon>
        <taxon>Metazoa</taxon>
        <taxon>Ecdysozoa</taxon>
        <taxon>Nematoda</taxon>
        <taxon>Chromadorea</taxon>
        <taxon>Rhabditida</taxon>
        <taxon>Tylenchina</taxon>
        <taxon>Panagrolaimomorpha</taxon>
        <taxon>Panagrolaimoidea</taxon>
        <taxon>Panagrolaimidae</taxon>
        <taxon>Panagrolaimus</taxon>
    </lineage>
</organism>
<dbReference type="InterPro" id="IPR011600">
    <property type="entry name" value="Pept_C14_caspase"/>
</dbReference>
<sequence length="177" mass="20736">MVNIICDNCKDKKIFIFIQACRTTTNPTAPKEPTMLKKKIKNVVLFFATEYGAKAYRSNDGGSYFLKYVSETILAECTRTDLITMFEMIKEKTINARAEKQKLKPQRPEYKHTLPEAKQYLLPYKFLKELENDFDVIKENYLQSLEEITVHDEKFACFIKSIFTGLSHIFCRYLIES</sequence>
<dbReference type="InterPro" id="IPR029030">
    <property type="entry name" value="Caspase-like_dom_sf"/>
</dbReference>
<protein>
    <submittedName>
        <fullName evidence="3">Peptidase C14 caspase domain-containing protein</fullName>
    </submittedName>
</protein>
<accession>A0A914YMN2</accession>
<dbReference type="Gene3D" id="3.40.50.1460">
    <property type="match status" value="1"/>
</dbReference>
<evidence type="ECO:0000259" key="1">
    <source>
        <dbReference type="Pfam" id="PF00656"/>
    </source>
</evidence>
<dbReference type="InterPro" id="IPR052039">
    <property type="entry name" value="Caspase-related_regulators"/>
</dbReference>
<dbReference type="SUPFAM" id="SSF52129">
    <property type="entry name" value="Caspase-like"/>
    <property type="match status" value="1"/>
</dbReference>
<feature type="domain" description="Peptidase C14 caspase" evidence="1">
    <location>
        <begin position="8"/>
        <end position="112"/>
    </location>
</feature>
<reference evidence="3" key="1">
    <citation type="submission" date="2022-11" db="UniProtKB">
        <authorList>
            <consortium name="WormBaseParasite"/>
        </authorList>
    </citation>
    <scope>IDENTIFICATION</scope>
</reference>
<proteinExistence type="predicted"/>
<dbReference type="PANTHER" id="PTHR22576">
    <property type="entry name" value="MUCOSA ASSOCIATED LYMPHOID TISSUE LYMPHOMA TRANSLOCATION PROTEIN 1/PARACASPASE"/>
    <property type="match status" value="1"/>
</dbReference>
<evidence type="ECO:0000313" key="2">
    <source>
        <dbReference type="Proteomes" id="UP000887577"/>
    </source>
</evidence>
<dbReference type="GO" id="GO:0004197">
    <property type="term" value="F:cysteine-type endopeptidase activity"/>
    <property type="evidence" value="ECO:0007669"/>
    <property type="project" value="InterPro"/>
</dbReference>
<dbReference type="GO" id="GO:0006508">
    <property type="term" value="P:proteolysis"/>
    <property type="evidence" value="ECO:0007669"/>
    <property type="project" value="InterPro"/>
</dbReference>
<keyword evidence="2" id="KW-1185">Reference proteome</keyword>
<dbReference type="PANTHER" id="PTHR22576:SF41">
    <property type="entry name" value="CASPASE 14, APOPTOSIS-RELATED CYSTEINE PEPTIDASE"/>
    <property type="match status" value="1"/>
</dbReference>
<dbReference type="AlphaFoldDB" id="A0A914YMN2"/>